<dbReference type="InterPro" id="IPR013320">
    <property type="entry name" value="ConA-like_dom_sf"/>
</dbReference>
<evidence type="ECO:0000313" key="6">
    <source>
        <dbReference type="EMBL" id="RCN52308.1"/>
    </source>
</evidence>
<dbReference type="InterPro" id="IPR001791">
    <property type="entry name" value="Laminin_G"/>
</dbReference>
<dbReference type="OrthoDB" id="26719at2759"/>
<dbReference type="InterPro" id="IPR000152">
    <property type="entry name" value="EGF-type_Asp/Asn_hydroxyl_site"/>
</dbReference>
<dbReference type="PROSITE" id="PS00010">
    <property type="entry name" value="ASX_HYDROXYL"/>
    <property type="match status" value="1"/>
</dbReference>
<dbReference type="CDD" id="cd00054">
    <property type="entry name" value="EGF_CA"/>
    <property type="match status" value="1"/>
</dbReference>
<proteinExistence type="predicted"/>
<protein>
    <submittedName>
        <fullName evidence="6">Laminin G domain protein</fullName>
    </submittedName>
</protein>
<comment type="caution">
    <text evidence="2">Lacks conserved residue(s) required for the propagation of feature annotation.</text>
</comment>
<evidence type="ECO:0000259" key="4">
    <source>
        <dbReference type="PROSITE" id="PS50025"/>
    </source>
</evidence>
<keyword evidence="1" id="KW-1015">Disulfide bond</keyword>
<evidence type="ECO:0000256" key="3">
    <source>
        <dbReference type="SAM" id="Phobius"/>
    </source>
</evidence>
<feature type="domain" description="EGF-like" evidence="5">
    <location>
        <begin position="330"/>
        <end position="367"/>
    </location>
</feature>
<keyword evidence="3" id="KW-1133">Transmembrane helix</keyword>
<dbReference type="Gene3D" id="2.60.120.200">
    <property type="match status" value="1"/>
</dbReference>
<dbReference type="AlphaFoldDB" id="A0A368H9B7"/>
<dbReference type="Proteomes" id="UP000252519">
    <property type="component" value="Unassembled WGS sequence"/>
</dbReference>
<evidence type="ECO:0000313" key="7">
    <source>
        <dbReference type="Proteomes" id="UP000252519"/>
    </source>
</evidence>
<keyword evidence="2" id="KW-0245">EGF-like domain</keyword>
<dbReference type="PROSITE" id="PS50025">
    <property type="entry name" value="LAM_G_DOMAIN"/>
    <property type="match status" value="1"/>
</dbReference>
<accession>A0A368H9B7</accession>
<evidence type="ECO:0000256" key="2">
    <source>
        <dbReference type="PROSITE-ProRule" id="PRU00076"/>
    </source>
</evidence>
<keyword evidence="3" id="KW-0472">Membrane</keyword>
<organism evidence="6 7">
    <name type="scientific">Ancylostoma caninum</name>
    <name type="common">Dog hookworm</name>
    <dbReference type="NCBI Taxonomy" id="29170"/>
    <lineage>
        <taxon>Eukaryota</taxon>
        <taxon>Metazoa</taxon>
        <taxon>Ecdysozoa</taxon>
        <taxon>Nematoda</taxon>
        <taxon>Chromadorea</taxon>
        <taxon>Rhabditida</taxon>
        <taxon>Rhabditina</taxon>
        <taxon>Rhabditomorpha</taxon>
        <taxon>Strongyloidea</taxon>
        <taxon>Ancylostomatidae</taxon>
        <taxon>Ancylostomatinae</taxon>
        <taxon>Ancylostoma</taxon>
    </lineage>
</organism>
<dbReference type="CDD" id="cd00110">
    <property type="entry name" value="LamG"/>
    <property type="match status" value="1"/>
</dbReference>
<evidence type="ECO:0000256" key="1">
    <source>
        <dbReference type="ARBA" id="ARBA00023157"/>
    </source>
</evidence>
<dbReference type="PANTHER" id="PTHR15036:SF49">
    <property type="entry name" value="AXOTACTIN"/>
    <property type="match status" value="1"/>
</dbReference>
<name>A0A368H9B7_ANCCA</name>
<feature type="transmembrane region" description="Helical" evidence="3">
    <location>
        <begin position="549"/>
        <end position="574"/>
    </location>
</feature>
<dbReference type="Gene3D" id="2.10.25.10">
    <property type="entry name" value="Laminin"/>
    <property type="match status" value="1"/>
</dbReference>
<dbReference type="GO" id="GO:0016020">
    <property type="term" value="C:membrane"/>
    <property type="evidence" value="ECO:0007669"/>
    <property type="project" value="UniProtKB-SubCell"/>
</dbReference>
<sequence length="612" mass="67502">MMASSEKITTILEHDLRRPIFVTGNNNPGVVRKTLSYGVSTEQMDRLVEGFESCSQYMRFSCRGGARLMTQGDERSPSSWYATRSDKHGLQWGDAPPYSRMCSCATNGTCLHNRMCNCDSGEDATDEGVNPYAQLLPVTGLFLGGTTKTSSIEVEIGPLICNRRVSFESVTFSDRNVRLTGVRSLSSRTFDLWLQAKFAHPHMSIFAWESVDSLHWLHLYVQDGKIVGEIVNGGETAQVVTDSIYNDGRWHSIYWEADSHGMRLRVDGKPSETNATLILPNAHQWTIGSRTERGLSGFAGVVRSVHLCGEELTLSTIARKDYDKGIHIGDEGYCREGLCKNGGACIDKYDGYSCDCTQTPFGGNDCNKEYSMFVPAGSSLQIPWQNPAHTNNCHRIAIQTVVNNVSIVRSKALFADSTFNMSVNSAGHLSLSVYDGFFFTHKNTEKRWNLSDNIMHDVAFCASETSFNLTASLYNQQSTLTDYTGCVSRLQVGSSFPLKNPKAARLKHSGKIRFGSCSMDIIDIRQPATRIPDDEGIHIHAIAHAKHHIISVTSIAGLAIAGLLALLLAILVCYMRSRPEGVYKTNEGECSPSRSEEPLVNGMPAGGKEYFC</sequence>
<dbReference type="EMBL" id="JOJR01000007">
    <property type="protein sequence ID" value="RCN52308.1"/>
    <property type="molecule type" value="Genomic_DNA"/>
</dbReference>
<dbReference type="InterPro" id="IPR050372">
    <property type="entry name" value="Neurexin-related_CASP"/>
</dbReference>
<comment type="caution">
    <text evidence="6">The sequence shown here is derived from an EMBL/GenBank/DDBJ whole genome shotgun (WGS) entry which is preliminary data.</text>
</comment>
<dbReference type="PROSITE" id="PS50026">
    <property type="entry name" value="EGF_3"/>
    <property type="match status" value="1"/>
</dbReference>
<keyword evidence="3" id="KW-0812">Transmembrane</keyword>
<evidence type="ECO:0000259" key="5">
    <source>
        <dbReference type="PROSITE" id="PS50026"/>
    </source>
</evidence>
<gene>
    <name evidence="6" type="ORF">ANCCAN_01348</name>
</gene>
<reference evidence="6 7" key="1">
    <citation type="submission" date="2014-10" db="EMBL/GenBank/DDBJ databases">
        <title>Draft genome of the hookworm Ancylostoma caninum.</title>
        <authorList>
            <person name="Mitreva M."/>
        </authorList>
    </citation>
    <scope>NUCLEOTIDE SEQUENCE [LARGE SCALE GENOMIC DNA]</scope>
    <source>
        <strain evidence="6 7">Baltimore</strain>
    </source>
</reference>
<dbReference type="STRING" id="29170.A0A368H9B7"/>
<keyword evidence="7" id="KW-1185">Reference proteome</keyword>
<dbReference type="SUPFAM" id="SSF49899">
    <property type="entry name" value="Concanavalin A-like lectins/glucanases"/>
    <property type="match status" value="2"/>
</dbReference>
<dbReference type="InterPro" id="IPR000742">
    <property type="entry name" value="EGF"/>
</dbReference>
<feature type="domain" description="Laminin G" evidence="4">
    <location>
        <begin position="166"/>
        <end position="334"/>
    </location>
</feature>
<dbReference type="PANTHER" id="PTHR15036">
    <property type="entry name" value="PIKACHURIN-LIKE PROTEIN"/>
    <property type="match status" value="1"/>
</dbReference>
<dbReference type="Gene3D" id="2.60.120.1000">
    <property type="match status" value="1"/>
</dbReference>
<dbReference type="Pfam" id="PF13385">
    <property type="entry name" value="Laminin_G_3"/>
    <property type="match status" value="1"/>
</dbReference>